<protein>
    <submittedName>
        <fullName evidence="10">Unannotated protein</fullName>
    </submittedName>
</protein>
<evidence type="ECO:0000256" key="6">
    <source>
        <dbReference type="ARBA" id="ARBA00022840"/>
    </source>
</evidence>
<evidence type="ECO:0000256" key="3">
    <source>
        <dbReference type="ARBA" id="ARBA00022737"/>
    </source>
</evidence>
<dbReference type="GO" id="GO:0005524">
    <property type="term" value="F:ATP binding"/>
    <property type="evidence" value="ECO:0007669"/>
    <property type="project" value="UniProtKB-KW"/>
</dbReference>
<dbReference type="AlphaFoldDB" id="A0A6J6SKR8"/>
<keyword evidence="2" id="KW-0812">Transmembrane</keyword>
<dbReference type="Pfam" id="PF02661">
    <property type="entry name" value="Fic"/>
    <property type="match status" value="1"/>
</dbReference>
<evidence type="ECO:0000256" key="2">
    <source>
        <dbReference type="ARBA" id="ARBA00022692"/>
    </source>
</evidence>
<accession>A0A6J6SKR8</accession>
<evidence type="ECO:0000313" key="10">
    <source>
        <dbReference type="EMBL" id="CAB4735454.1"/>
    </source>
</evidence>
<dbReference type="Gene3D" id="1.10.3290.10">
    <property type="entry name" value="Fido-like domain"/>
    <property type="match status" value="1"/>
</dbReference>
<keyword evidence="7" id="KW-1133">Transmembrane helix</keyword>
<keyword evidence="4" id="KW-0547">Nucleotide-binding</keyword>
<evidence type="ECO:0000256" key="8">
    <source>
        <dbReference type="ARBA" id="ARBA00023136"/>
    </source>
</evidence>
<keyword evidence="6" id="KW-0067">ATP-binding</keyword>
<evidence type="ECO:0000259" key="9">
    <source>
        <dbReference type="PROSITE" id="PS51459"/>
    </source>
</evidence>
<evidence type="ECO:0000256" key="1">
    <source>
        <dbReference type="ARBA" id="ARBA00004167"/>
    </source>
</evidence>
<keyword evidence="5" id="KW-0802">TPR repeat</keyword>
<dbReference type="InterPro" id="IPR003812">
    <property type="entry name" value="Fido"/>
</dbReference>
<gene>
    <name evidence="10" type="ORF">UFOPK2802_00177</name>
</gene>
<reference evidence="10" key="1">
    <citation type="submission" date="2020-05" db="EMBL/GenBank/DDBJ databases">
        <authorList>
            <person name="Chiriac C."/>
            <person name="Salcher M."/>
            <person name="Ghai R."/>
            <person name="Kavagutti S V."/>
        </authorList>
    </citation>
    <scope>NUCLEOTIDE SEQUENCE</scope>
</reference>
<dbReference type="InterPro" id="IPR040198">
    <property type="entry name" value="Fido_containing"/>
</dbReference>
<dbReference type="InterPro" id="IPR036597">
    <property type="entry name" value="Fido-like_dom_sf"/>
</dbReference>
<keyword evidence="8" id="KW-0472">Membrane</keyword>
<feature type="domain" description="Fido" evidence="9">
    <location>
        <begin position="140"/>
        <end position="281"/>
    </location>
</feature>
<evidence type="ECO:0000256" key="5">
    <source>
        <dbReference type="ARBA" id="ARBA00022803"/>
    </source>
</evidence>
<evidence type="ECO:0000256" key="4">
    <source>
        <dbReference type="ARBA" id="ARBA00022741"/>
    </source>
</evidence>
<comment type="subcellular location">
    <subcellularLocation>
        <location evidence="1">Membrane</location>
        <topology evidence="1">Single-pass membrane protein</topology>
    </subcellularLocation>
</comment>
<name>A0A6J6SKR8_9ZZZZ</name>
<evidence type="ECO:0000256" key="7">
    <source>
        <dbReference type="ARBA" id="ARBA00022989"/>
    </source>
</evidence>
<dbReference type="PANTHER" id="PTHR13504:SF34">
    <property type="entry name" value="PROTEIN ADENYLYLTRANSFERASE FICD"/>
    <property type="match status" value="1"/>
</dbReference>
<dbReference type="SUPFAM" id="SSF140931">
    <property type="entry name" value="Fic-like"/>
    <property type="match status" value="1"/>
</dbReference>
<dbReference type="EMBL" id="CAEZYX010000009">
    <property type="protein sequence ID" value="CAB4735454.1"/>
    <property type="molecule type" value="Genomic_DNA"/>
</dbReference>
<dbReference type="PANTHER" id="PTHR13504">
    <property type="entry name" value="FIDO DOMAIN-CONTAINING PROTEIN DDB_G0283145"/>
    <property type="match status" value="1"/>
</dbReference>
<proteinExistence type="predicted"/>
<dbReference type="PROSITE" id="PS51459">
    <property type="entry name" value="FIDO"/>
    <property type="match status" value="1"/>
</dbReference>
<sequence length="476" mass="53880">MAELDKKILVAIRQANSCLVGSPYSFPEDDAGLQRLADIGKSLLEIQKKLDVLSNMENLPEPLSRILKVREIYESNAIEGLGPDVATTSKIIDTSSSVTNFMEWAVNQGLKNDKHTYDVIGLTAARGLSRTFSMEIDRPITGIDIRGLHKIIMGDDSRSGIYKPYPNAIQGNEEHQTALPSDTPARMEEFCDWMNKLSRRGFQTLESIVKAAAVHAWLAHIHPFDDGNGRVSRLLANLILSREGMPPLILRHKGDRERYINALAFSDEGGDISRLILVFCRSIERVIEEMSDPQTAQEYFDADIDLRLSGDFRYWKSFMDEWTQEAFAQLRLVNLKAERVGDLQPSDFRSLRKGKPASKAWFLKITSTDSDKVLGLWQYGYLPGWTLTKLEKEQRFPCLLFFVPNPDSHAVKPFITPKYKGKKNITGLMIEPTEKSTYVWGEEYDAIRKLSIKEAAAKFASTCLSYALEPYIDNKI</sequence>
<dbReference type="GO" id="GO:0016020">
    <property type="term" value="C:membrane"/>
    <property type="evidence" value="ECO:0007669"/>
    <property type="project" value="UniProtKB-SubCell"/>
</dbReference>
<organism evidence="10">
    <name type="scientific">freshwater metagenome</name>
    <dbReference type="NCBI Taxonomy" id="449393"/>
    <lineage>
        <taxon>unclassified sequences</taxon>
        <taxon>metagenomes</taxon>
        <taxon>ecological metagenomes</taxon>
    </lineage>
</organism>
<keyword evidence="3" id="KW-0677">Repeat</keyword>